<comment type="subcellular location">
    <subcellularLocation>
        <location evidence="1">Membrane</location>
        <topology evidence="1">Multi-pass membrane protein</topology>
    </subcellularLocation>
</comment>
<feature type="transmembrane region" description="Helical" evidence="5">
    <location>
        <begin position="165"/>
        <end position="183"/>
    </location>
</feature>
<dbReference type="FunCoup" id="E1Z8L3">
    <property type="interactions" value="1739"/>
</dbReference>
<dbReference type="PANTHER" id="PTHR23291">
    <property type="entry name" value="BAX INHIBITOR-RELATED"/>
    <property type="match status" value="1"/>
</dbReference>
<dbReference type="GeneID" id="17357011"/>
<feature type="transmembrane region" description="Helical" evidence="5">
    <location>
        <begin position="77"/>
        <end position="96"/>
    </location>
</feature>
<feature type="transmembrane region" description="Helical" evidence="5">
    <location>
        <begin position="221"/>
        <end position="240"/>
    </location>
</feature>
<dbReference type="OrthoDB" id="7933078at2759"/>
<name>E1Z8L3_CHLVA</name>
<sequence>MGVGTDKRFWQFGGGGGQDVETGMPLYPGADSLDNALRWGFIRKVYGIIAVQLVLTTMVAATVVMNASVQHFLLQNFGIQIALLLVSILALIPLYIWRTTHPHNLIMLGIWTTLFSVTVGMTCSFYQPAIVLEALFLTAAVVLGLTLYAFHATRQGTDLTFMGPALYGCLLAMVVWSFIQLIFPPGPVGRTIFALLGAILFSFYLVFDTQLLISRFDLDDYIWAAITIYLDIINLFLYLLRLLGEQQRSS</sequence>
<dbReference type="RefSeq" id="XP_005849730.1">
    <property type="nucleotide sequence ID" value="XM_005849668.1"/>
</dbReference>
<feature type="transmembrane region" description="Helical" evidence="5">
    <location>
        <begin position="189"/>
        <end position="209"/>
    </location>
</feature>
<evidence type="ECO:0000256" key="4">
    <source>
        <dbReference type="ARBA" id="ARBA00023136"/>
    </source>
</evidence>
<dbReference type="eggNOG" id="KOG2322">
    <property type="taxonomic scope" value="Eukaryota"/>
</dbReference>
<dbReference type="InterPro" id="IPR006214">
    <property type="entry name" value="Bax_inhibitor_1-related"/>
</dbReference>
<feature type="transmembrane region" description="Helical" evidence="5">
    <location>
        <begin position="134"/>
        <end position="153"/>
    </location>
</feature>
<dbReference type="Pfam" id="PF01027">
    <property type="entry name" value="Bax1-I"/>
    <property type="match status" value="1"/>
</dbReference>
<keyword evidence="7" id="KW-1185">Reference proteome</keyword>
<dbReference type="InParanoid" id="E1Z8L3"/>
<keyword evidence="3 5" id="KW-1133">Transmembrane helix</keyword>
<protein>
    <recommendedName>
        <fullName evidence="8">BI1-like protein</fullName>
    </recommendedName>
</protein>
<evidence type="ECO:0000313" key="6">
    <source>
        <dbReference type="EMBL" id="EFN57628.1"/>
    </source>
</evidence>
<dbReference type="GO" id="GO:0016020">
    <property type="term" value="C:membrane"/>
    <property type="evidence" value="ECO:0007669"/>
    <property type="project" value="UniProtKB-SubCell"/>
</dbReference>
<reference evidence="6 7" key="1">
    <citation type="journal article" date="2010" name="Plant Cell">
        <title>The Chlorella variabilis NC64A genome reveals adaptation to photosymbiosis, coevolution with viruses, and cryptic sex.</title>
        <authorList>
            <person name="Blanc G."/>
            <person name="Duncan G."/>
            <person name="Agarkova I."/>
            <person name="Borodovsky M."/>
            <person name="Gurnon J."/>
            <person name="Kuo A."/>
            <person name="Lindquist E."/>
            <person name="Lucas S."/>
            <person name="Pangilinan J."/>
            <person name="Polle J."/>
            <person name="Salamov A."/>
            <person name="Terry A."/>
            <person name="Yamada T."/>
            <person name="Dunigan D.D."/>
            <person name="Grigoriev I.V."/>
            <person name="Claverie J.M."/>
            <person name="Van Etten J.L."/>
        </authorList>
    </citation>
    <scope>NUCLEOTIDE SEQUENCE [LARGE SCALE GENOMIC DNA]</scope>
    <source>
        <strain evidence="6 7">NC64A</strain>
    </source>
</reference>
<comment type="similarity">
    <text evidence="5">Belongs to the BI1 family.</text>
</comment>
<proteinExistence type="inferred from homology"/>
<dbReference type="KEGG" id="cvr:CHLNCDRAFT_59619"/>
<feature type="transmembrane region" description="Helical" evidence="5">
    <location>
        <begin position="108"/>
        <end position="128"/>
    </location>
</feature>
<evidence type="ECO:0000256" key="3">
    <source>
        <dbReference type="ARBA" id="ARBA00022989"/>
    </source>
</evidence>
<evidence type="ECO:0000256" key="1">
    <source>
        <dbReference type="ARBA" id="ARBA00004141"/>
    </source>
</evidence>
<organism evidence="7">
    <name type="scientific">Chlorella variabilis</name>
    <name type="common">Green alga</name>
    <dbReference type="NCBI Taxonomy" id="554065"/>
    <lineage>
        <taxon>Eukaryota</taxon>
        <taxon>Viridiplantae</taxon>
        <taxon>Chlorophyta</taxon>
        <taxon>core chlorophytes</taxon>
        <taxon>Trebouxiophyceae</taxon>
        <taxon>Chlorellales</taxon>
        <taxon>Chlorellaceae</taxon>
        <taxon>Chlorella clade</taxon>
        <taxon>Chlorella</taxon>
    </lineage>
</organism>
<evidence type="ECO:0008006" key="8">
    <source>
        <dbReference type="Google" id="ProtNLM"/>
    </source>
</evidence>
<dbReference type="Proteomes" id="UP000008141">
    <property type="component" value="Unassembled WGS sequence"/>
</dbReference>
<evidence type="ECO:0000256" key="5">
    <source>
        <dbReference type="RuleBase" id="RU004379"/>
    </source>
</evidence>
<feature type="transmembrane region" description="Helical" evidence="5">
    <location>
        <begin position="45"/>
        <end position="65"/>
    </location>
</feature>
<dbReference type="AlphaFoldDB" id="E1Z8L3"/>
<evidence type="ECO:0000256" key="2">
    <source>
        <dbReference type="ARBA" id="ARBA00022692"/>
    </source>
</evidence>
<gene>
    <name evidence="6" type="ORF">CHLNCDRAFT_59619</name>
</gene>
<dbReference type="PANTHER" id="PTHR23291:SF50">
    <property type="entry name" value="PROTEIN LIFEGUARD 4"/>
    <property type="match status" value="1"/>
</dbReference>
<dbReference type="OMA" id="EFIWASV"/>
<accession>E1Z8L3</accession>
<dbReference type="EMBL" id="GL433839">
    <property type="protein sequence ID" value="EFN57628.1"/>
    <property type="molecule type" value="Genomic_DNA"/>
</dbReference>
<keyword evidence="2 5" id="KW-0812">Transmembrane</keyword>
<keyword evidence="4 5" id="KW-0472">Membrane</keyword>
<evidence type="ECO:0000313" key="7">
    <source>
        <dbReference type="Proteomes" id="UP000008141"/>
    </source>
</evidence>